<keyword evidence="1" id="KW-0254">Endocytosis</keyword>
<dbReference type="SUPFAM" id="SSF103657">
    <property type="entry name" value="BAR/IMD domain-like"/>
    <property type="match status" value="1"/>
</dbReference>
<feature type="region of interest" description="Disordered" evidence="3">
    <location>
        <begin position="240"/>
        <end position="447"/>
    </location>
</feature>
<name>A0A9W8YLI2_9PEZI</name>
<evidence type="ECO:0000313" key="6">
    <source>
        <dbReference type="EMBL" id="KAJ4385758.1"/>
    </source>
</evidence>
<dbReference type="Proteomes" id="UP001140453">
    <property type="component" value="Unassembled WGS sequence"/>
</dbReference>
<feature type="compositionally biased region" description="Basic and acidic residues" evidence="3">
    <location>
        <begin position="837"/>
        <end position="849"/>
    </location>
</feature>
<dbReference type="PANTHER" id="PTHR23065:SF54">
    <property type="entry name" value="SUPPRESSOR OF YEAST PROFILIN DELETION"/>
    <property type="match status" value="1"/>
</dbReference>
<feature type="region of interest" description="Disordered" evidence="3">
    <location>
        <begin position="524"/>
        <end position="591"/>
    </location>
</feature>
<evidence type="ECO:0000256" key="2">
    <source>
        <dbReference type="SAM" id="Coils"/>
    </source>
</evidence>
<feature type="compositionally biased region" description="Pro residues" evidence="3">
    <location>
        <begin position="416"/>
        <end position="425"/>
    </location>
</feature>
<gene>
    <name evidence="6" type="primary">SYP1</name>
    <name evidence="6" type="ORF">N0V93_010189</name>
</gene>
<dbReference type="EMBL" id="JAPEVB010000007">
    <property type="protein sequence ID" value="KAJ4385758.1"/>
    <property type="molecule type" value="Genomic_DNA"/>
</dbReference>
<dbReference type="Pfam" id="PF00611">
    <property type="entry name" value="FCH"/>
    <property type="match status" value="1"/>
</dbReference>
<feature type="domain" description="Muniscin C-terminal" evidence="5">
    <location>
        <begin position="604"/>
        <end position="890"/>
    </location>
</feature>
<feature type="compositionally biased region" description="Polar residues" evidence="3">
    <location>
        <begin position="340"/>
        <end position="359"/>
    </location>
</feature>
<organism evidence="6 7">
    <name type="scientific">Gnomoniopsis smithogilvyi</name>
    <dbReference type="NCBI Taxonomy" id="1191159"/>
    <lineage>
        <taxon>Eukaryota</taxon>
        <taxon>Fungi</taxon>
        <taxon>Dikarya</taxon>
        <taxon>Ascomycota</taxon>
        <taxon>Pezizomycotina</taxon>
        <taxon>Sordariomycetes</taxon>
        <taxon>Sordariomycetidae</taxon>
        <taxon>Diaporthales</taxon>
        <taxon>Gnomoniaceae</taxon>
        <taxon>Gnomoniopsis</taxon>
    </lineage>
</organism>
<dbReference type="GO" id="GO:0032185">
    <property type="term" value="P:septin cytoskeleton organization"/>
    <property type="evidence" value="ECO:0007669"/>
    <property type="project" value="TreeGrafter"/>
</dbReference>
<dbReference type="InterPro" id="IPR018808">
    <property type="entry name" value="Muniscin_C"/>
</dbReference>
<dbReference type="OrthoDB" id="331602at2759"/>
<feature type="compositionally biased region" description="Low complexity" evidence="3">
    <location>
        <begin position="385"/>
        <end position="403"/>
    </location>
</feature>
<evidence type="ECO:0000256" key="1">
    <source>
        <dbReference type="ARBA" id="ARBA00022583"/>
    </source>
</evidence>
<proteinExistence type="predicted"/>
<feature type="region of interest" description="Disordered" evidence="3">
    <location>
        <begin position="824"/>
        <end position="871"/>
    </location>
</feature>
<evidence type="ECO:0000256" key="3">
    <source>
        <dbReference type="SAM" id="MobiDB-lite"/>
    </source>
</evidence>
<evidence type="ECO:0000313" key="7">
    <source>
        <dbReference type="Proteomes" id="UP001140453"/>
    </source>
</evidence>
<comment type="caution">
    <text evidence="6">The sequence shown here is derived from an EMBL/GenBank/DDBJ whole genome shotgun (WGS) entry which is preliminary data.</text>
</comment>
<dbReference type="GO" id="GO:0030139">
    <property type="term" value="C:endocytic vesicle"/>
    <property type="evidence" value="ECO:0007669"/>
    <property type="project" value="TreeGrafter"/>
</dbReference>
<dbReference type="Pfam" id="PF10291">
    <property type="entry name" value="muHD"/>
    <property type="match status" value="1"/>
</dbReference>
<feature type="compositionally biased region" description="Polar residues" evidence="3">
    <location>
        <begin position="251"/>
        <end position="297"/>
    </location>
</feature>
<feature type="compositionally biased region" description="Acidic residues" evidence="3">
    <location>
        <begin position="850"/>
        <end position="861"/>
    </location>
</feature>
<dbReference type="InterPro" id="IPR049609">
    <property type="entry name" value="Syp1-like_MHD"/>
</dbReference>
<dbReference type="CDD" id="cd09264">
    <property type="entry name" value="AP_Syp1_MHD"/>
    <property type="match status" value="1"/>
</dbReference>
<evidence type="ECO:0000259" key="4">
    <source>
        <dbReference type="Pfam" id="PF00611"/>
    </source>
</evidence>
<dbReference type="InterPro" id="IPR001060">
    <property type="entry name" value="FCH_dom"/>
</dbReference>
<feature type="compositionally biased region" description="Basic and acidic residues" evidence="3">
    <location>
        <begin position="298"/>
        <end position="307"/>
    </location>
</feature>
<dbReference type="CDD" id="cd07650">
    <property type="entry name" value="F-BAR_Syp1p_like"/>
    <property type="match status" value="1"/>
</dbReference>
<dbReference type="InterPro" id="IPR027267">
    <property type="entry name" value="AH/BAR_dom_sf"/>
</dbReference>
<accession>A0A9W8YLI2</accession>
<dbReference type="GO" id="GO:0005886">
    <property type="term" value="C:plasma membrane"/>
    <property type="evidence" value="ECO:0007669"/>
    <property type="project" value="TreeGrafter"/>
</dbReference>
<sequence>MDDLQRTEYPAMLASLQPGQATQVVNDRLKRIAKVNTEIADWLQERRRIEDQYVAGLKKLQLFKVPNPSSELGIFQPSWDKILRSTDAAAASHQLFAQRVEKDVEQPLRAFQTRKDVQNMQTMSANLATMARELDDAKEKVEKLSKKGGKASALKVDTATARLESATSQWESQAPFILETLQALDEQRCNHLRDVLTQLETHEVDQSDRLRASANDALATILEADTSMEIENFTNRVTAGRAKVERRTPAVTRQSTSTNVPTRQSTSTNNQPPSTADSSLAPPTSFSQMADNRSNHSLQDEKSESKLRSRIGTVFGRRRQSVHGGFGQLSPGKERGPFQRASSSHGRLSPQASSSNLAASTGRLDALEESPDTPGLPKAEPAAPTNGTNGTNGTESGTGTNLNFLNGATAEDIFDAPPPPGPPPSHLNREGEPAKDQDGFTIPPVANDPISQAQKEAATESGEDHDQPFKLNIQNSPIAEEDPDASKAALANVANSLSTLGPPSRRTGTVRGRRDVRNTIYMPLSVSNPTADPSTSLSVAEPTQNLPPSPALPGAGSSMSSRPSAIQTLASEASVTGTSDTNSVRSGTSLGSLLHGKHPELNAPGLNCSIVETVSATFEEGVLKSVKINGEIAFAYNGDGTVFEARESIRINDFPSLDAIGPNRIFVSSTASPDEFTLDVSHIPSKIATPGFTYRVHADEPTADFATHCPLIVKPAWKPTGDKLGLLLQYKLNPDFLHGPGPVVLKGVTFVATYEGAKASGVQTKPTGTHLKEKHLVYWRLGDVTLQPGSDWQKIVCRIIGAEKAEPKAGNIEVRWEYISACSPEEDGSHGGISISRRGESKGKEKATDDSGEDTEDDPFADESAVASPKPVNWQEVPLVRKLVSGKYEAK</sequence>
<feature type="domain" description="FCH" evidence="4">
    <location>
        <begin position="23"/>
        <end position="94"/>
    </location>
</feature>
<feature type="compositionally biased region" description="Polar residues" evidence="3">
    <location>
        <begin position="562"/>
        <end position="591"/>
    </location>
</feature>
<reference evidence="6" key="1">
    <citation type="submission" date="2022-10" db="EMBL/GenBank/DDBJ databases">
        <title>Tapping the CABI collections for fungal endophytes: first genome assemblies for Collariella, Neodidymelliopsis, Ascochyta clinopodiicola, Didymella pomorum, Didymosphaeria variabile, Neocosmospora piperis and Neocucurbitaria cava.</title>
        <authorList>
            <person name="Hill R."/>
        </authorList>
    </citation>
    <scope>NUCLEOTIDE SEQUENCE</scope>
    <source>
        <strain evidence="6">IMI 355082</strain>
    </source>
</reference>
<keyword evidence="7" id="KW-1185">Reference proteome</keyword>
<evidence type="ECO:0000259" key="5">
    <source>
        <dbReference type="Pfam" id="PF10291"/>
    </source>
</evidence>
<dbReference type="PANTHER" id="PTHR23065">
    <property type="entry name" value="PROLINE-SERINE-THREONINE PHOSPHATASE INTERACTING PROTEIN 1"/>
    <property type="match status" value="1"/>
</dbReference>
<feature type="compositionally biased region" description="Low complexity" evidence="3">
    <location>
        <begin position="552"/>
        <end position="561"/>
    </location>
</feature>
<dbReference type="FunFam" id="1.20.1270.60:FF:000102">
    <property type="entry name" value="WGS project CABT00000000 data, contig 2.23"/>
    <property type="match status" value="1"/>
</dbReference>
<dbReference type="GO" id="GO:0032153">
    <property type="term" value="C:cell division site"/>
    <property type="evidence" value="ECO:0007669"/>
    <property type="project" value="TreeGrafter"/>
</dbReference>
<dbReference type="GO" id="GO:0006897">
    <property type="term" value="P:endocytosis"/>
    <property type="evidence" value="ECO:0007669"/>
    <property type="project" value="UniProtKB-KW"/>
</dbReference>
<feature type="compositionally biased region" description="Polar residues" evidence="3">
    <location>
        <begin position="525"/>
        <end position="544"/>
    </location>
</feature>
<feature type="compositionally biased region" description="Basic and acidic residues" evidence="3">
    <location>
        <begin position="427"/>
        <end position="438"/>
    </location>
</feature>
<feature type="coiled-coil region" evidence="2">
    <location>
        <begin position="120"/>
        <end position="147"/>
    </location>
</feature>
<keyword evidence="2" id="KW-0175">Coiled coil</keyword>
<dbReference type="Gene3D" id="1.20.1270.60">
    <property type="entry name" value="Arfaptin homology (AH) domain/BAR domain"/>
    <property type="match status" value="1"/>
</dbReference>
<dbReference type="AlphaFoldDB" id="A0A9W8YLI2"/>
<protein>
    <submittedName>
        <fullName evidence="6">Suppressor of Profilin deletion</fullName>
    </submittedName>
</protein>